<reference evidence="2 3" key="1">
    <citation type="submission" date="2024-10" db="EMBL/GenBank/DDBJ databases">
        <title>The Natural Products Discovery Center: Release of the First 8490 Sequenced Strains for Exploring Actinobacteria Biosynthetic Diversity.</title>
        <authorList>
            <person name="Kalkreuter E."/>
            <person name="Kautsar S.A."/>
            <person name="Yang D."/>
            <person name="Bader C.D."/>
            <person name="Teijaro C.N."/>
            <person name="Fluegel L."/>
            <person name="Davis C.M."/>
            <person name="Simpson J.R."/>
            <person name="Lauterbach L."/>
            <person name="Steele A.D."/>
            <person name="Gui C."/>
            <person name="Meng S."/>
            <person name="Li G."/>
            <person name="Viehrig K."/>
            <person name="Ye F."/>
            <person name="Su P."/>
            <person name="Kiefer A.F."/>
            <person name="Nichols A."/>
            <person name="Cepeda A.J."/>
            <person name="Yan W."/>
            <person name="Fan B."/>
            <person name="Jiang Y."/>
            <person name="Adhikari A."/>
            <person name="Zheng C.-J."/>
            <person name="Schuster L."/>
            <person name="Cowan T.M."/>
            <person name="Smanski M.J."/>
            <person name="Chevrette M.G."/>
            <person name="De Carvalho L.P.S."/>
            <person name="Shen B."/>
        </authorList>
    </citation>
    <scope>NUCLEOTIDE SEQUENCE [LARGE SCALE GENOMIC DNA]</scope>
    <source>
        <strain evidence="2 3">NPDC001650</strain>
    </source>
</reference>
<dbReference type="InterPro" id="IPR007712">
    <property type="entry name" value="RelE/ParE_toxin"/>
</dbReference>
<name>A0ABW6UAE2_9ACTN</name>
<comment type="caution">
    <text evidence="2">The sequence shown here is derived from an EMBL/GenBank/DDBJ whole genome shotgun (WGS) entry which is preliminary data.</text>
</comment>
<sequence length="59" mass="6315">MIGAKACASAVRELADTPCPEAAVPFGGSGYYRLSVGTWRVLYRVDEDTVVIMLVGRVP</sequence>
<evidence type="ECO:0000256" key="1">
    <source>
        <dbReference type="ARBA" id="ARBA00022649"/>
    </source>
</evidence>
<dbReference type="RefSeq" id="WP_388634307.1">
    <property type="nucleotide sequence ID" value="NZ_JBIAUT010000019.1"/>
</dbReference>
<dbReference type="Gene3D" id="3.30.2310.20">
    <property type="entry name" value="RelE-like"/>
    <property type="match status" value="1"/>
</dbReference>
<dbReference type="Pfam" id="PF05016">
    <property type="entry name" value="ParE_toxin"/>
    <property type="match status" value="1"/>
</dbReference>
<organism evidence="2 3">
    <name type="scientific">Streptomyces nondiastaticus</name>
    <dbReference type="NCBI Taxonomy" id="3154512"/>
    <lineage>
        <taxon>Bacteria</taxon>
        <taxon>Bacillati</taxon>
        <taxon>Actinomycetota</taxon>
        <taxon>Actinomycetes</taxon>
        <taxon>Kitasatosporales</taxon>
        <taxon>Streptomycetaceae</taxon>
        <taxon>Streptomyces</taxon>
    </lineage>
</organism>
<accession>A0ABW6UAE2</accession>
<evidence type="ECO:0000313" key="3">
    <source>
        <dbReference type="Proteomes" id="UP001602123"/>
    </source>
</evidence>
<proteinExistence type="predicted"/>
<keyword evidence="3" id="KW-1185">Reference proteome</keyword>
<dbReference type="EMBL" id="JBIAUT010000019">
    <property type="protein sequence ID" value="MFF4221107.1"/>
    <property type="molecule type" value="Genomic_DNA"/>
</dbReference>
<dbReference type="InterPro" id="IPR035093">
    <property type="entry name" value="RelE/ParE_toxin_dom_sf"/>
</dbReference>
<protein>
    <submittedName>
        <fullName evidence="2">Type II toxin-antitoxin system RelE/ParE family toxin</fullName>
    </submittedName>
</protein>
<gene>
    <name evidence="2" type="ORF">ACFYZM_33245</name>
</gene>
<dbReference type="SUPFAM" id="SSF143011">
    <property type="entry name" value="RelE-like"/>
    <property type="match status" value="1"/>
</dbReference>
<dbReference type="Proteomes" id="UP001602123">
    <property type="component" value="Unassembled WGS sequence"/>
</dbReference>
<keyword evidence="1" id="KW-1277">Toxin-antitoxin system</keyword>
<evidence type="ECO:0000313" key="2">
    <source>
        <dbReference type="EMBL" id="MFF4221107.1"/>
    </source>
</evidence>